<reference evidence="1" key="1">
    <citation type="journal article" date="2020" name="bioRxiv">
        <title>Comparative genomics of Chlamydomonas.</title>
        <authorList>
            <person name="Craig R.J."/>
            <person name="Hasan A.R."/>
            <person name="Ness R.W."/>
            <person name="Keightley P.D."/>
        </authorList>
    </citation>
    <scope>NUCLEOTIDE SEQUENCE</scope>
    <source>
        <strain evidence="1">CCAP 11/173</strain>
    </source>
</reference>
<sequence>MDPQQVIKDVAGPLSIVGASFVISDGLVKTSNVLSKGLSKGFVDAAGVLGSHIETGLKGHMASEGAGQHLLATGMGLLSNAIKDRKPFFSLLSFGW</sequence>
<organism evidence="1 2">
    <name type="scientific">Chlamydomonas schloesseri</name>
    <dbReference type="NCBI Taxonomy" id="2026947"/>
    <lineage>
        <taxon>Eukaryota</taxon>
        <taxon>Viridiplantae</taxon>
        <taxon>Chlorophyta</taxon>
        <taxon>core chlorophytes</taxon>
        <taxon>Chlorophyceae</taxon>
        <taxon>CS clade</taxon>
        <taxon>Chlamydomonadales</taxon>
        <taxon>Chlamydomonadaceae</taxon>
        <taxon>Chlamydomonas</taxon>
    </lineage>
</organism>
<proteinExistence type="predicted"/>
<dbReference type="Proteomes" id="UP000613740">
    <property type="component" value="Unassembled WGS sequence"/>
</dbReference>
<evidence type="ECO:0000313" key="1">
    <source>
        <dbReference type="EMBL" id="KAG2450325.1"/>
    </source>
</evidence>
<protein>
    <submittedName>
        <fullName evidence="1">Uncharacterized protein</fullName>
    </submittedName>
</protein>
<name>A0A835WMP2_9CHLO</name>
<dbReference type="EMBL" id="JAEHOD010000011">
    <property type="protein sequence ID" value="KAG2450325.1"/>
    <property type="molecule type" value="Genomic_DNA"/>
</dbReference>
<accession>A0A835WMP2</accession>
<evidence type="ECO:0000313" key="2">
    <source>
        <dbReference type="Proteomes" id="UP000613740"/>
    </source>
</evidence>
<keyword evidence="2" id="KW-1185">Reference proteome</keyword>
<gene>
    <name evidence="1" type="ORF">HYH02_004830</name>
</gene>
<comment type="caution">
    <text evidence="1">The sequence shown here is derived from an EMBL/GenBank/DDBJ whole genome shotgun (WGS) entry which is preliminary data.</text>
</comment>
<dbReference type="AlphaFoldDB" id="A0A835WMP2"/>